<dbReference type="Proteomes" id="UP000265520">
    <property type="component" value="Unassembled WGS sequence"/>
</dbReference>
<evidence type="ECO:0000313" key="2">
    <source>
        <dbReference type="EMBL" id="MCI51559.1"/>
    </source>
</evidence>
<accession>A0A392SSC5</accession>
<evidence type="ECO:0000313" key="3">
    <source>
        <dbReference type="Proteomes" id="UP000265520"/>
    </source>
</evidence>
<keyword evidence="3" id="KW-1185">Reference proteome</keyword>
<dbReference type="AlphaFoldDB" id="A0A392SSC5"/>
<protein>
    <submittedName>
        <fullName evidence="2">Uncharacterized protein</fullName>
    </submittedName>
</protein>
<reference evidence="2 3" key="1">
    <citation type="journal article" date="2018" name="Front. Plant Sci.">
        <title>Red Clover (Trifolium pratense) and Zigzag Clover (T. medium) - A Picture of Genomic Similarities and Differences.</title>
        <authorList>
            <person name="Dluhosova J."/>
            <person name="Istvanek J."/>
            <person name="Nedelnik J."/>
            <person name="Repkova J."/>
        </authorList>
    </citation>
    <scope>NUCLEOTIDE SEQUENCE [LARGE SCALE GENOMIC DNA]</scope>
    <source>
        <strain evidence="3">cv. 10/8</strain>
        <tissue evidence="2">Leaf</tissue>
    </source>
</reference>
<feature type="compositionally biased region" description="Gly residues" evidence="1">
    <location>
        <begin position="1"/>
        <end position="10"/>
    </location>
</feature>
<organism evidence="2 3">
    <name type="scientific">Trifolium medium</name>
    <dbReference type="NCBI Taxonomy" id="97028"/>
    <lineage>
        <taxon>Eukaryota</taxon>
        <taxon>Viridiplantae</taxon>
        <taxon>Streptophyta</taxon>
        <taxon>Embryophyta</taxon>
        <taxon>Tracheophyta</taxon>
        <taxon>Spermatophyta</taxon>
        <taxon>Magnoliopsida</taxon>
        <taxon>eudicotyledons</taxon>
        <taxon>Gunneridae</taxon>
        <taxon>Pentapetalae</taxon>
        <taxon>rosids</taxon>
        <taxon>fabids</taxon>
        <taxon>Fabales</taxon>
        <taxon>Fabaceae</taxon>
        <taxon>Papilionoideae</taxon>
        <taxon>50 kb inversion clade</taxon>
        <taxon>NPAAA clade</taxon>
        <taxon>Hologalegina</taxon>
        <taxon>IRL clade</taxon>
        <taxon>Trifolieae</taxon>
        <taxon>Trifolium</taxon>
    </lineage>
</organism>
<dbReference type="EMBL" id="LXQA010433733">
    <property type="protein sequence ID" value="MCI51559.1"/>
    <property type="molecule type" value="Genomic_DNA"/>
</dbReference>
<proteinExistence type="predicted"/>
<evidence type="ECO:0000256" key="1">
    <source>
        <dbReference type="SAM" id="MobiDB-lite"/>
    </source>
</evidence>
<name>A0A392SSC5_9FABA</name>
<comment type="caution">
    <text evidence="2">The sequence shown here is derived from an EMBL/GenBank/DDBJ whole genome shotgun (WGS) entry which is preliminary data.</text>
</comment>
<sequence>MDSKAGGSGLGHKKDRYATGDRLKRQPPLALAAYLLVLISRLEVKSVVRRRNRNRPYQVIH</sequence>
<feature type="region of interest" description="Disordered" evidence="1">
    <location>
        <begin position="1"/>
        <end position="21"/>
    </location>
</feature>